<dbReference type="InterPro" id="IPR050180">
    <property type="entry name" value="RNR_Ribonuclease"/>
</dbReference>
<dbReference type="EMBL" id="CP003944">
    <property type="protein sequence ID" value="AFZ49936.1"/>
    <property type="molecule type" value="Genomic_DNA"/>
</dbReference>
<dbReference type="SUPFAM" id="SSF50249">
    <property type="entry name" value="Nucleic acid-binding proteins"/>
    <property type="match status" value="3"/>
</dbReference>
<dbReference type="InterPro" id="IPR011129">
    <property type="entry name" value="CSD"/>
</dbReference>
<dbReference type="HOGENOM" id="CLU_002333_7_3_3"/>
<evidence type="ECO:0000256" key="2">
    <source>
        <dbReference type="ARBA" id="ARBA00022801"/>
    </source>
</evidence>
<dbReference type="Pfam" id="PF08206">
    <property type="entry name" value="OB_RNB"/>
    <property type="match status" value="1"/>
</dbReference>
<dbReference type="Gene3D" id="2.40.50.140">
    <property type="entry name" value="Nucleic acid-binding proteins"/>
    <property type="match status" value="2"/>
</dbReference>
<dbReference type="PANTHER" id="PTHR23355">
    <property type="entry name" value="RIBONUCLEASE"/>
    <property type="match status" value="1"/>
</dbReference>
<dbReference type="Pfam" id="PF00773">
    <property type="entry name" value="RNB"/>
    <property type="match status" value="1"/>
</dbReference>
<evidence type="ECO:0000256" key="1">
    <source>
        <dbReference type="ARBA" id="ARBA00022722"/>
    </source>
</evidence>
<evidence type="ECO:0000313" key="7">
    <source>
        <dbReference type="Proteomes" id="UP000010482"/>
    </source>
</evidence>
<dbReference type="GO" id="GO:0004527">
    <property type="term" value="F:exonuclease activity"/>
    <property type="evidence" value="ECO:0007669"/>
    <property type="project" value="UniProtKB-KW"/>
</dbReference>
<keyword evidence="2" id="KW-0378">Hydrolase</keyword>
<dbReference type="InterPro" id="IPR012340">
    <property type="entry name" value="NA-bd_OB-fold"/>
</dbReference>
<keyword evidence="3" id="KW-0269">Exonuclease</keyword>
<reference evidence="6" key="1">
    <citation type="submission" date="2012-04" db="EMBL/GenBank/DDBJ databases">
        <title>Finished genome of Dactylococcopsis salina PCC 8305.</title>
        <authorList>
            <consortium name="US DOE Joint Genome Institute"/>
            <person name="Gugger M."/>
            <person name="Coursin T."/>
            <person name="Rippka R."/>
            <person name="Tandeau De Marsac N."/>
            <person name="Huntemann M."/>
            <person name="Wei C.-L."/>
            <person name="Han J."/>
            <person name="Detter J.C."/>
            <person name="Han C."/>
            <person name="Tapia R."/>
            <person name="Daligault H."/>
            <person name="Chen A."/>
            <person name="Krypides N."/>
            <person name="Mavromatis K."/>
            <person name="Markowitz V."/>
            <person name="Szeto E."/>
            <person name="Ivanova N."/>
            <person name="Ovchinnikova G."/>
            <person name="Pagani I."/>
            <person name="Pati A."/>
            <person name="Goodwin L."/>
            <person name="Peters L."/>
            <person name="Pitluck S."/>
            <person name="Woyke T."/>
            <person name="Kerfeld C."/>
        </authorList>
    </citation>
    <scope>NUCLEOTIDE SEQUENCE [LARGE SCALE GENOMIC DNA]</scope>
    <source>
        <strain evidence="6">PCC 8305</strain>
    </source>
</reference>
<accession>K9YSM1</accession>
<proteinExistence type="predicted"/>
<keyword evidence="1" id="KW-0540">Nuclease</keyword>
<feature type="domain" description="S1 motif" evidence="5">
    <location>
        <begin position="658"/>
        <end position="739"/>
    </location>
</feature>
<dbReference type="GO" id="GO:0004540">
    <property type="term" value="F:RNA nuclease activity"/>
    <property type="evidence" value="ECO:0007669"/>
    <property type="project" value="InterPro"/>
</dbReference>
<dbReference type="InterPro" id="IPR001900">
    <property type="entry name" value="RNase_II/R"/>
</dbReference>
<dbReference type="GO" id="GO:0005829">
    <property type="term" value="C:cytosol"/>
    <property type="evidence" value="ECO:0007669"/>
    <property type="project" value="TreeGrafter"/>
</dbReference>
<dbReference type="STRING" id="13035.Dacsa_1239"/>
<dbReference type="PROSITE" id="PS50126">
    <property type="entry name" value="S1"/>
    <property type="match status" value="1"/>
</dbReference>
<dbReference type="SMART" id="SM00316">
    <property type="entry name" value="S1"/>
    <property type="match status" value="1"/>
</dbReference>
<dbReference type="Proteomes" id="UP000010482">
    <property type="component" value="Chromosome"/>
</dbReference>
<sequence length="752" mass="84715">MEFSIATILSHLSDNKLVAPKVLEKKLNLQDDKSIEQLQVALDALERIGVIVKERGKYRRFPQEEVVEAKLRCSSKGFCFAIQDQEGTDDIYVRESHLGSAWNGDRVLVKVIKEGSRRRSPEGEVQVILDRANPSLLAQVREFQTNDHQEYHAIPLDDRLLFELDLSEKGEDLKQAVDHLVHVEVLRYPLGDHPPIGQVTKILGSDAEEAADTDIVCCKHDLPRSFSQHALKEAKALTPKITDEDRKNRQDYRDLLTIALEEKADKTPFVENALTLDRTNGGKWRLGIHIADVAHYVSSDSALDNCAKQRGTAVHLRDLVIPLFPQEVQDCASFVVGEDRLAVSVMLTLDQMGEIEAFSIDESVMRLDQLFSYEDAQALLGKSDQVDSEQKAAADLLNELFFTISPLVKAQRLQRGGFNIELSEAQGGFKDEGRLGAVVVDSSLPVRSLLTELMILAGQAVGRHLQALGVPALYRIQQISDYTEIEDLMKLGNNLDLELELENEDELRPQDFQNFSRQISKSSADRVLMFFLKSTLKLAKYSTKPGEHFGLADNIAYSPCISPGGRYADLWVQRILKAVFNQGRDRRVKTQKEGVDLHSNSSHGKINWKVLPPTMATEYEEQIASFIHHLNERDKMVEDAENDLKGLKKAEKMKERTGEVFAGLITGVQSYGFFVEIEDLLVEGLVHVSSLKDDWYEYRARHGCLVGRKNRIAYRLGSRVKVQVKSVDYYRQQIDLVTVSGATPATDEDFEN</sequence>
<dbReference type="CDD" id="cd04471">
    <property type="entry name" value="S1_RNase_R"/>
    <property type="match status" value="1"/>
</dbReference>
<protein>
    <submittedName>
        <fullName evidence="6">Exoribonuclease R</fullName>
    </submittedName>
</protein>
<dbReference type="GO" id="GO:0003723">
    <property type="term" value="F:RNA binding"/>
    <property type="evidence" value="ECO:0007669"/>
    <property type="project" value="InterPro"/>
</dbReference>
<dbReference type="PATRIC" id="fig|13035.3.peg.1389"/>
<keyword evidence="7" id="KW-1185">Reference proteome</keyword>
<evidence type="ECO:0000256" key="3">
    <source>
        <dbReference type="ARBA" id="ARBA00022839"/>
    </source>
</evidence>
<dbReference type="Pfam" id="PF17876">
    <property type="entry name" value="CSD2"/>
    <property type="match status" value="1"/>
</dbReference>
<dbReference type="RefSeq" id="WP_015228945.1">
    <property type="nucleotide sequence ID" value="NC_019780.1"/>
</dbReference>
<dbReference type="OrthoDB" id="9764149at2"/>
<dbReference type="InterPro" id="IPR003029">
    <property type="entry name" value="S1_domain"/>
</dbReference>
<dbReference type="Pfam" id="PF00575">
    <property type="entry name" value="S1"/>
    <property type="match status" value="1"/>
</dbReference>
<dbReference type="AlphaFoldDB" id="K9YSM1"/>
<gene>
    <name evidence="6" type="ORF">Dacsa_1239</name>
</gene>
<evidence type="ECO:0000313" key="6">
    <source>
        <dbReference type="EMBL" id="AFZ49936.1"/>
    </source>
</evidence>
<dbReference type="SMART" id="SM00357">
    <property type="entry name" value="CSP"/>
    <property type="match status" value="1"/>
</dbReference>
<dbReference type="SMART" id="SM00955">
    <property type="entry name" value="RNB"/>
    <property type="match status" value="1"/>
</dbReference>
<dbReference type="PANTHER" id="PTHR23355:SF9">
    <property type="entry name" value="DIS3-LIKE EXONUCLEASE 2"/>
    <property type="match status" value="1"/>
</dbReference>
<dbReference type="KEGG" id="dsl:Dacsa_1239"/>
<name>K9YSM1_DACS8</name>
<organism evidence="6 7">
    <name type="scientific">Dactylococcopsis salina (strain PCC 8305)</name>
    <name type="common">Myxobactron salinum</name>
    <dbReference type="NCBI Taxonomy" id="13035"/>
    <lineage>
        <taxon>Bacteria</taxon>
        <taxon>Bacillati</taxon>
        <taxon>Cyanobacteriota</taxon>
        <taxon>Cyanophyceae</taxon>
        <taxon>Nodosilineales</taxon>
        <taxon>Cymatolegaceae</taxon>
        <taxon>Dactylococcopsis</taxon>
    </lineage>
</organism>
<dbReference type="GO" id="GO:0006402">
    <property type="term" value="P:mRNA catabolic process"/>
    <property type="evidence" value="ECO:0007669"/>
    <property type="project" value="TreeGrafter"/>
</dbReference>
<keyword evidence="4" id="KW-0175">Coiled coil</keyword>
<evidence type="ECO:0000256" key="4">
    <source>
        <dbReference type="SAM" id="Coils"/>
    </source>
</evidence>
<dbReference type="InterPro" id="IPR040476">
    <property type="entry name" value="CSD2"/>
</dbReference>
<feature type="coiled-coil region" evidence="4">
    <location>
        <begin position="630"/>
        <end position="657"/>
    </location>
</feature>
<evidence type="ECO:0000259" key="5">
    <source>
        <dbReference type="PROSITE" id="PS50126"/>
    </source>
</evidence>
<dbReference type="InterPro" id="IPR013223">
    <property type="entry name" value="RNase_B_OB_dom"/>
</dbReference>
<dbReference type="eggNOG" id="COG0557">
    <property type="taxonomic scope" value="Bacteria"/>
</dbReference>